<organism evidence="1 2">
    <name type="scientific">Rhodothermus marinus (strain ATCC 43812 / DSM 4252 / R-10)</name>
    <name type="common">Rhodothermus obamensis</name>
    <dbReference type="NCBI Taxonomy" id="518766"/>
    <lineage>
        <taxon>Bacteria</taxon>
        <taxon>Pseudomonadati</taxon>
        <taxon>Rhodothermota</taxon>
        <taxon>Rhodothermia</taxon>
        <taxon>Rhodothermales</taxon>
        <taxon>Rhodothermaceae</taxon>
        <taxon>Rhodothermus</taxon>
    </lineage>
</organism>
<dbReference type="InterPro" id="IPR013783">
    <property type="entry name" value="Ig-like_fold"/>
</dbReference>
<gene>
    <name evidence="1" type="ordered locus">Rmar_2211</name>
</gene>
<dbReference type="RefSeq" id="WP_012844700.1">
    <property type="nucleotide sequence ID" value="NC_013501.1"/>
</dbReference>
<dbReference type="OrthoDB" id="9806009at2"/>
<protein>
    <recommendedName>
        <fullName evidence="3">T9SS type A sorting domain-containing protein</fullName>
    </recommendedName>
</protein>
<dbReference type="STRING" id="518766.Rmar_2211"/>
<sequence>MKCRYNVHCRTYQIGWLLLLSNLLWGIRAQASHLRGATLYAEATGSAGEVRIVVIEFWRYATLGTNLYMLDGNEPDVGDWVQLSEEGWVDLGDGTLYGDDPTELFEVIGFNDAPEDDWVALRAVIVHRYPAAGAYDVQIRGCCRPDFLRNASDAAFRFKARVLADGSNASAVVSGGAFVGIPRGNPATYSISYTNPDGDLLRFRFATPTESGIYRLPLSVLSIDPETGVISWNNTDATRFPDGSQWAVQVIIEEYDPGVDPEQSTPKAWTALDFIFRIEGEGNQLPTCTLDPPSPLTVNLGDPVSILITGDDATGDADGNTVSISAVHLPAGATLTPNPALGAAPQTALFEWTPSATGVFNAVFTVSDGLISTTCAAEIRVMQPSVCTPAVIQSERVSGNQGIATFYSPDGIEQILFTLLNNLSVVSVQGTGGETFSGTGMGPYVLDAGFSPPTTVEVVFQQVDPNVPTGTYFAEVYSTCPSEPGGLLVANLDPTVAFELKPTRFALEGPLPNPFRGETALRLMLPEASRVSVAVYDVLGREVARLAGGEFSAGVHAVRWLAGSGLPSGTYVMRVEVLEGDGTRRVAHRLVTLLR</sequence>
<evidence type="ECO:0008006" key="3">
    <source>
        <dbReference type="Google" id="ProtNLM"/>
    </source>
</evidence>
<accession>D0MDU6</accession>
<dbReference type="Pfam" id="PF05345">
    <property type="entry name" value="He_PIG"/>
    <property type="match status" value="1"/>
</dbReference>
<dbReference type="EMBL" id="CP001807">
    <property type="protein sequence ID" value="ACY49090.1"/>
    <property type="molecule type" value="Genomic_DNA"/>
</dbReference>
<keyword evidence="2" id="KW-1185">Reference proteome</keyword>
<dbReference type="Gene3D" id="2.60.40.10">
    <property type="entry name" value="Immunoglobulins"/>
    <property type="match status" value="1"/>
</dbReference>
<dbReference type="KEGG" id="rmr:Rmar_2211"/>
<reference evidence="1 2" key="1">
    <citation type="journal article" date="2009" name="Stand. Genomic Sci.">
        <title>Complete genome sequence of Rhodothermus marinus type strain (R-10).</title>
        <authorList>
            <person name="Nolan M."/>
            <person name="Tindall B.J."/>
            <person name="Pomrenke H."/>
            <person name="Lapidus A."/>
            <person name="Copeland A."/>
            <person name="Glavina Del Rio T."/>
            <person name="Lucas S."/>
            <person name="Chen F."/>
            <person name="Tice H."/>
            <person name="Cheng J.F."/>
            <person name="Saunders E."/>
            <person name="Han C."/>
            <person name="Bruce D."/>
            <person name="Goodwin L."/>
            <person name="Chain P."/>
            <person name="Pitluck S."/>
            <person name="Ovchinikova G."/>
            <person name="Pati A."/>
            <person name="Ivanova N."/>
            <person name="Mavromatis K."/>
            <person name="Chen A."/>
            <person name="Palaniappan K."/>
            <person name="Land M."/>
            <person name="Hauser L."/>
            <person name="Chang Y.J."/>
            <person name="Jeffries C.D."/>
            <person name="Brettin T."/>
            <person name="Goker M."/>
            <person name="Bristow J."/>
            <person name="Eisen J.A."/>
            <person name="Markowitz V."/>
            <person name="Hugenholtz P."/>
            <person name="Kyrpides N.C."/>
            <person name="Klenk H.P."/>
            <person name="Detter J.C."/>
        </authorList>
    </citation>
    <scope>NUCLEOTIDE SEQUENCE [LARGE SCALE GENOMIC DNA]</scope>
    <source>
        <strain evidence="2">ATCC 43812 / DSM 4252 / R-10</strain>
    </source>
</reference>
<name>D0MDU6_RHOM4</name>
<dbReference type="Gene3D" id="2.60.40.4070">
    <property type="match status" value="1"/>
</dbReference>
<dbReference type="eggNOG" id="COG3420">
    <property type="taxonomic scope" value="Bacteria"/>
</dbReference>
<dbReference type="Proteomes" id="UP000002221">
    <property type="component" value="Chromosome"/>
</dbReference>
<evidence type="ECO:0000313" key="1">
    <source>
        <dbReference type="EMBL" id="ACY49090.1"/>
    </source>
</evidence>
<evidence type="ECO:0000313" key="2">
    <source>
        <dbReference type="Proteomes" id="UP000002221"/>
    </source>
</evidence>
<proteinExistence type="predicted"/>
<dbReference type="HOGENOM" id="CLU_458476_0_0_10"/>
<dbReference type="AlphaFoldDB" id="D0MDU6"/>